<evidence type="ECO:0000313" key="1">
    <source>
        <dbReference type="EMBL" id="MDT0609035.1"/>
    </source>
</evidence>
<protein>
    <submittedName>
        <fullName evidence="1">Uncharacterized protein</fullName>
    </submittedName>
</protein>
<dbReference type="RefSeq" id="WP_311570632.1">
    <property type="nucleotide sequence ID" value="NZ_JAVRFH010000002.1"/>
</dbReference>
<dbReference type="Proteomes" id="UP001180724">
    <property type="component" value="Unassembled WGS sequence"/>
</dbReference>
<name>A0ABU3AGY5_9ACTN</name>
<proteinExistence type="predicted"/>
<evidence type="ECO:0000313" key="2">
    <source>
        <dbReference type="Proteomes" id="UP001180724"/>
    </source>
</evidence>
<dbReference type="EMBL" id="JAVRFH010000002">
    <property type="protein sequence ID" value="MDT0609035.1"/>
    <property type="molecule type" value="Genomic_DNA"/>
</dbReference>
<accession>A0ABU3AGY5</accession>
<organism evidence="1 2">
    <name type="scientific">Streptomyces lancefieldiae</name>
    <dbReference type="NCBI Taxonomy" id="3075520"/>
    <lineage>
        <taxon>Bacteria</taxon>
        <taxon>Bacillati</taxon>
        <taxon>Actinomycetota</taxon>
        <taxon>Actinomycetes</taxon>
        <taxon>Kitasatosporales</taxon>
        <taxon>Streptomycetaceae</taxon>
        <taxon>Streptomyces</taxon>
    </lineage>
</organism>
<reference evidence="1" key="1">
    <citation type="submission" date="2024-05" db="EMBL/GenBank/DDBJ databases">
        <title>30 novel species of actinomycetes from the DSMZ collection.</title>
        <authorList>
            <person name="Nouioui I."/>
        </authorList>
    </citation>
    <scope>NUCLEOTIDE SEQUENCE</scope>
    <source>
        <strain evidence="1">DSM 40712</strain>
    </source>
</reference>
<gene>
    <name evidence="1" type="ORF">RM812_02085</name>
</gene>
<keyword evidence="2" id="KW-1185">Reference proteome</keyword>
<comment type="caution">
    <text evidence="1">The sequence shown here is derived from an EMBL/GenBank/DDBJ whole genome shotgun (WGS) entry which is preliminary data.</text>
</comment>
<sequence>MPCEPTGFGCDIGVVLSRCSVAVVEGVVLVVQLGESLGRRKVVSEAPAA</sequence>